<evidence type="ECO:0000256" key="2">
    <source>
        <dbReference type="SAM" id="Phobius"/>
    </source>
</evidence>
<dbReference type="AlphaFoldDB" id="A0AAN7VNJ2"/>
<organism evidence="3 4">
    <name type="scientific">Elasticomyces elasticus</name>
    <dbReference type="NCBI Taxonomy" id="574655"/>
    <lineage>
        <taxon>Eukaryota</taxon>
        <taxon>Fungi</taxon>
        <taxon>Dikarya</taxon>
        <taxon>Ascomycota</taxon>
        <taxon>Pezizomycotina</taxon>
        <taxon>Dothideomycetes</taxon>
        <taxon>Dothideomycetidae</taxon>
        <taxon>Mycosphaerellales</taxon>
        <taxon>Teratosphaeriaceae</taxon>
        <taxon>Elasticomyces</taxon>
    </lineage>
</organism>
<evidence type="ECO:0008006" key="5">
    <source>
        <dbReference type="Google" id="ProtNLM"/>
    </source>
</evidence>
<evidence type="ECO:0000256" key="1">
    <source>
        <dbReference type="SAM" id="MobiDB-lite"/>
    </source>
</evidence>
<feature type="transmembrane region" description="Helical" evidence="2">
    <location>
        <begin position="101"/>
        <end position="122"/>
    </location>
</feature>
<evidence type="ECO:0000313" key="4">
    <source>
        <dbReference type="Proteomes" id="UP001310594"/>
    </source>
</evidence>
<accession>A0AAN7VNJ2</accession>
<dbReference type="PROSITE" id="PS51257">
    <property type="entry name" value="PROKAR_LIPOPROTEIN"/>
    <property type="match status" value="1"/>
</dbReference>
<protein>
    <recommendedName>
        <fullName evidence="5">MARVEL domain-containing protein</fullName>
    </recommendedName>
</protein>
<comment type="caution">
    <text evidence="3">The sequence shown here is derived from an EMBL/GenBank/DDBJ whole genome shotgun (WGS) entry which is preliminary data.</text>
</comment>
<feature type="transmembrane region" description="Helical" evidence="2">
    <location>
        <begin position="69"/>
        <end position="95"/>
    </location>
</feature>
<dbReference type="EMBL" id="JAVRQU010000014">
    <property type="protein sequence ID" value="KAK5695196.1"/>
    <property type="molecule type" value="Genomic_DNA"/>
</dbReference>
<name>A0AAN7VNJ2_9PEZI</name>
<evidence type="ECO:0000313" key="3">
    <source>
        <dbReference type="EMBL" id="KAK5695196.1"/>
    </source>
</evidence>
<keyword evidence="2" id="KW-0812">Transmembrane</keyword>
<dbReference type="Proteomes" id="UP001310594">
    <property type="component" value="Unassembled WGS sequence"/>
</dbReference>
<gene>
    <name evidence="3" type="ORF">LTR97_008702</name>
</gene>
<reference evidence="3" key="1">
    <citation type="submission" date="2023-08" db="EMBL/GenBank/DDBJ databases">
        <title>Black Yeasts Isolated from many extreme environments.</title>
        <authorList>
            <person name="Coleine C."/>
            <person name="Stajich J.E."/>
            <person name="Selbmann L."/>
        </authorList>
    </citation>
    <scope>NUCLEOTIDE SEQUENCE</scope>
    <source>
        <strain evidence="3">CCFEE 5810</strain>
    </source>
</reference>
<keyword evidence="2" id="KW-1133">Transmembrane helix</keyword>
<feature type="transmembrane region" description="Helical" evidence="2">
    <location>
        <begin position="12"/>
        <end position="30"/>
    </location>
</feature>
<keyword evidence="2" id="KW-0472">Membrane</keyword>
<proteinExistence type="predicted"/>
<feature type="transmembrane region" description="Helical" evidence="2">
    <location>
        <begin position="42"/>
        <end position="62"/>
    </location>
</feature>
<sequence length="167" mass="18632">MHEYNKIWIKRVLTPFWAIELIWLLVVFILSCVDLGKSMSIIELPFAIFSVALDLTAIILFARYRLRPIPYLVFQCLTAACWTTVLILDLLSLHYGGARDLLFSVVLSCTSIGQVAYGAVMVHRKRVGKLPRDQEDSNNGAPRGSYAALGPKDAKGYVVVRTDGVES</sequence>
<feature type="region of interest" description="Disordered" evidence="1">
    <location>
        <begin position="130"/>
        <end position="150"/>
    </location>
</feature>